<dbReference type="SUPFAM" id="SSF53474">
    <property type="entry name" value="alpha/beta-Hydrolases"/>
    <property type="match status" value="1"/>
</dbReference>
<evidence type="ECO:0000259" key="3">
    <source>
        <dbReference type="Pfam" id="PF00326"/>
    </source>
</evidence>
<dbReference type="EMBL" id="MHTG01000031">
    <property type="protein sequence ID" value="OHA56778.1"/>
    <property type="molecule type" value="Genomic_DNA"/>
</dbReference>
<protein>
    <recommendedName>
        <fullName evidence="3">Peptidase S9 prolyl oligopeptidase catalytic domain-containing protein</fullName>
    </recommendedName>
</protein>
<keyword evidence="1" id="KW-0378">Hydrolase</keyword>
<dbReference type="GO" id="GO:0004252">
    <property type="term" value="F:serine-type endopeptidase activity"/>
    <property type="evidence" value="ECO:0007669"/>
    <property type="project" value="TreeGrafter"/>
</dbReference>
<dbReference type="InterPro" id="IPR029058">
    <property type="entry name" value="AB_hydrolase_fold"/>
</dbReference>
<comment type="caution">
    <text evidence="4">The sequence shown here is derived from an EMBL/GenBank/DDBJ whole genome shotgun (WGS) entry which is preliminary data.</text>
</comment>
<dbReference type="AlphaFoldDB" id="A0A1G2Q8F3"/>
<dbReference type="STRING" id="1802435.A2114_01505"/>
<dbReference type="Pfam" id="PF00326">
    <property type="entry name" value="Peptidase_S9"/>
    <property type="match status" value="1"/>
</dbReference>
<proteinExistence type="predicted"/>
<evidence type="ECO:0000313" key="4">
    <source>
        <dbReference type="EMBL" id="OHA56778.1"/>
    </source>
</evidence>
<keyword evidence="2" id="KW-0732">Signal</keyword>
<feature type="domain" description="Peptidase S9 prolyl oligopeptidase catalytic" evidence="3">
    <location>
        <begin position="409"/>
        <end position="588"/>
    </location>
</feature>
<dbReference type="PANTHER" id="PTHR42776">
    <property type="entry name" value="SERINE PEPTIDASE S9 FAMILY MEMBER"/>
    <property type="match status" value="1"/>
</dbReference>
<feature type="signal peptide" evidence="2">
    <location>
        <begin position="1"/>
        <end position="23"/>
    </location>
</feature>
<dbReference type="Proteomes" id="UP000176494">
    <property type="component" value="Unassembled WGS sequence"/>
</dbReference>
<dbReference type="InterPro" id="IPR001375">
    <property type="entry name" value="Peptidase_S9_cat"/>
</dbReference>
<gene>
    <name evidence="4" type="ORF">A2114_01505</name>
</gene>
<reference evidence="4 5" key="1">
    <citation type="journal article" date="2016" name="Nat. Commun.">
        <title>Thousands of microbial genomes shed light on interconnected biogeochemical processes in an aquifer system.</title>
        <authorList>
            <person name="Anantharaman K."/>
            <person name="Brown C.T."/>
            <person name="Hug L.A."/>
            <person name="Sharon I."/>
            <person name="Castelle C.J."/>
            <person name="Probst A.J."/>
            <person name="Thomas B.C."/>
            <person name="Singh A."/>
            <person name="Wilkins M.J."/>
            <person name="Karaoz U."/>
            <person name="Brodie E.L."/>
            <person name="Williams K.H."/>
            <person name="Hubbard S.S."/>
            <person name="Banfield J.F."/>
        </authorList>
    </citation>
    <scope>NUCLEOTIDE SEQUENCE [LARGE SCALE GENOMIC DNA]</scope>
</reference>
<evidence type="ECO:0000256" key="1">
    <source>
        <dbReference type="ARBA" id="ARBA00022801"/>
    </source>
</evidence>
<dbReference type="Gene3D" id="2.120.10.30">
    <property type="entry name" value="TolB, C-terminal domain"/>
    <property type="match status" value="1"/>
</dbReference>
<organism evidence="4 5">
    <name type="scientific">Candidatus Vogelbacteria bacterium GWA1_51_14</name>
    <dbReference type="NCBI Taxonomy" id="1802435"/>
    <lineage>
        <taxon>Bacteria</taxon>
        <taxon>Candidatus Vogeliibacteriota</taxon>
    </lineage>
</organism>
<sequence>MKKITLIILLFSLWGGSALPTEAVTADNKIDPINYAVVKEFGPEEIIIHYRSPGKDRYFRCDYEGDCDQATASKTLLPTKYQKETNKTLSPGGDKLLVSEFKDITTSWKHQVIDLANRNKSLTLDWREILTAPKFSRDGQALIARQGNERLIFDLTKNNPAPITITLPPSGLTLELFSSDGQVLSGYADIAKQHVLIEAATGRELRWFDELAYYTEVSDEGRQAAFLSERDGQRALYLTTIAGDFSTTSWPQKVSGTGWVRDFMFLGQDLFFTANTLDDPYHYNLYKYDSAVGEAKVVAREATDWLYLKPLQGHYLLFAQNDSSNTHVALYDNQAGKVIVLNPLKEKLVAPKIKRSTVKLVTGAPGVLLQSSAPGEVGIIWLHGGPWRQTSLGYHHYASYAVFDDILDKLAEGGVSVLKLDYRGSIGHSVAWRDGLKNNIGVNDVADVTAGIAYLKSQGAKRVYLFGTSYGGYLGLKTLVEHPDLVTGVVAANPVVSWLTQTWKDQQSIFNAHFGGSAHNETNWPLYTQAEILSRLSQITNQPVRLIVSRKDTEVPNWQTDNLFARLKTQGAEVKLIEFPESGHVFTERSEVTAICSTVADLVGLSDNLCALKKK</sequence>
<feature type="chain" id="PRO_5009584018" description="Peptidase S9 prolyl oligopeptidase catalytic domain-containing protein" evidence="2">
    <location>
        <begin position="24"/>
        <end position="615"/>
    </location>
</feature>
<name>A0A1G2Q8F3_9BACT</name>
<dbReference type="InterPro" id="IPR011042">
    <property type="entry name" value="6-blade_b-propeller_TolB-like"/>
</dbReference>
<dbReference type="PANTHER" id="PTHR42776:SF27">
    <property type="entry name" value="DIPEPTIDYL PEPTIDASE FAMILY MEMBER 6"/>
    <property type="match status" value="1"/>
</dbReference>
<accession>A0A1G2Q8F3</accession>
<dbReference type="SUPFAM" id="SSF82171">
    <property type="entry name" value="DPP6 N-terminal domain-like"/>
    <property type="match status" value="1"/>
</dbReference>
<dbReference type="GO" id="GO:0006508">
    <property type="term" value="P:proteolysis"/>
    <property type="evidence" value="ECO:0007669"/>
    <property type="project" value="InterPro"/>
</dbReference>
<evidence type="ECO:0000313" key="5">
    <source>
        <dbReference type="Proteomes" id="UP000176494"/>
    </source>
</evidence>
<dbReference type="Gene3D" id="3.40.50.1820">
    <property type="entry name" value="alpha/beta hydrolase"/>
    <property type="match status" value="1"/>
</dbReference>
<evidence type="ECO:0000256" key="2">
    <source>
        <dbReference type="SAM" id="SignalP"/>
    </source>
</evidence>